<feature type="region of interest" description="Disordered" evidence="1">
    <location>
        <begin position="66"/>
        <end position="95"/>
    </location>
</feature>
<dbReference type="RefSeq" id="WP_206557930.1">
    <property type="nucleotide sequence ID" value="NZ_JAFKDB010000019.1"/>
</dbReference>
<accession>A0ABS3BGM0</accession>
<reference evidence="2 3" key="1">
    <citation type="submission" date="2021-02" db="EMBL/GenBank/DDBJ databases">
        <title>PHA producing bacteria isolated from coastal sediment in Guangdong, Shenzhen.</title>
        <authorList>
            <person name="Zheng W."/>
            <person name="Yu S."/>
            <person name="Huang Y."/>
        </authorList>
    </citation>
    <scope>NUCLEOTIDE SEQUENCE [LARGE SCALE GENOMIC DNA]</scope>
    <source>
        <strain evidence="2 3">TN21-5</strain>
    </source>
</reference>
<gene>
    <name evidence="2" type="ORF">JYP53_13795</name>
</gene>
<name>A0ABS3BGM0_9GAMM</name>
<protein>
    <submittedName>
        <fullName evidence="2">Uncharacterized protein</fullName>
    </submittedName>
</protein>
<evidence type="ECO:0000313" key="2">
    <source>
        <dbReference type="EMBL" id="MBN7770974.1"/>
    </source>
</evidence>
<keyword evidence="3" id="KW-1185">Reference proteome</keyword>
<evidence type="ECO:0000313" key="3">
    <source>
        <dbReference type="Proteomes" id="UP000664344"/>
    </source>
</evidence>
<comment type="caution">
    <text evidence="2">The sequence shown here is derived from an EMBL/GenBank/DDBJ whole genome shotgun (WGS) entry which is preliminary data.</text>
</comment>
<dbReference type="Proteomes" id="UP000664344">
    <property type="component" value="Unassembled WGS sequence"/>
</dbReference>
<evidence type="ECO:0000256" key="1">
    <source>
        <dbReference type="SAM" id="MobiDB-lite"/>
    </source>
</evidence>
<sequence length="108" mass="12109">MKQSLIYPAILSLLLAVSPSYGDQWERQLDAQAMAHSESMASGSVRHDWSEIQSNRLQQLERGAYPEPDIDINNLPPTAAGPQGGHGMKKDWGKVEANRRMKLERGMY</sequence>
<dbReference type="EMBL" id="JAFKDB010000019">
    <property type="protein sequence ID" value="MBN7770974.1"/>
    <property type="molecule type" value="Genomic_DNA"/>
</dbReference>
<proteinExistence type="predicted"/>
<organism evidence="2 3">
    <name type="scientific">Marinobacter daepoensis</name>
    <dbReference type="NCBI Taxonomy" id="262077"/>
    <lineage>
        <taxon>Bacteria</taxon>
        <taxon>Pseudomonadati</taxon>
        <taxon>Pseudomonadota</taxon>
        <taxon>Gammaproteobacteria</taxon>
        <taxon>Pseudomonadales</taxon>
        <taxon>Marinobacteraceae</taxon>
        <taxon>Marinobacter</taxon>
    </lineage>
</organism>